<keyword evidence="14" id="KW-1185">Reference proteome</keyword>
<dbReference type="PROSITE" id="PS50089">
    <property type="entry name" value="ZF_RING_2"/>
    <property type="match status" value="1"/>
</dbReference>
<organism evidence="13 14">
    <name type="scientific">Clytia hemisphaerica</name>
    <dbReference type="NCBI Taxonomy" id="252671"/>
    <lineage>
        <taxon>Eukaryota</taxon>
        <taxon>Metazoa</taxon>
        <taxon>Cnidaria</taxon>
        <taxon>Hydrozoa</taxon>
        <taxon>Hydroidolina</taxon>
        <taxon>Leptothecata</taxon>
        <taxon>Obeliida</taxon>
        <taxon>Clytiidae</taxon>
        <taxon>Clytia</taxon>
    </lineage>
</organism>
<comment type="pathway">
    <text evidence="2">Protein modification; protein ubiquitination.</text>
</comment>
<dbReference type="GO" id="GO:0005634">
    <property type="term" value="C:nucleus"/>
    <property type="evidence" value="ECO:0007669"/>
    <property type="project" value="TreeGrafter"/>
</dbReference>
<keyword evidence="3" id="KW-0808">Transferase</keyword>
<evidence type="ECO:0000256" key="7">
    <source>
        <dbReference type="ARBA" id="ARBA00022833"/>
    </source>
</evidence>
<evidence type="ECO:0000256" key="6">
    <source>
        <dbReference type="ARBA" id="ARBA00022786"/>
    </source>
</evidence>
<evidence type="ECO:0000256" key="8">
    <source>
        <dbReference type="ARBA" id="ARBA00023242"/>
    </source>
</evidence>
<dbReference type="Pfam" id="PF13771">
    <property type="entry name" value="zf-HC5HC2H"/>
    <property type="match status" value="1"/>
</dbReference>
<evidence type="ECO:0000256" key="2">
    <source>
        <dbReference type="ARBA" id="ARBA00004906"/>
    </source>
</evidence>
<dbReference type="GO" id="GO:0008270">
    <property type="term" value="F:zinc ion binding"/>
    <property type="evidence" value="ECO:0007669"/>
    <property type="project" value="UniProtKB-KW"/>
</dbReference>
<dbReference type="CDD" id="cd15669">
    <property type="entry name" value="ePHD_PHF7_G2E3_like"/>
    <property type="match status" value="1"/>
</dbReference>
<dbReference type="InterPro" id="IPR011011">
    <property type="entry name" value="Znf_FYVE_PHD"/>
</dbReference>
<dbReference type="PROSITE" id="PS51805">
    <property type="entry name" value="EPHD"/>
    <property type="match status" value="1"/>
</dbReference>
<dbReference type="InterPro" id="IPR001841">
    <property type="entry name" value="Znf_RING"/>
</dbReference>
<evidence type="ECO:0000259" key="12">
    <source>
        <dbReference type="PROSITE" id="PS51805"/>
    </source>
</evidence>
<keyword evidence="4" id="KW-0479">Metal-binding</keyword>
<evidence type="ECO:0000256" key="10">
    <source>
        <dbReference type="SAM" id="MobiDB-lite"/>
    </source>
</evidence>
<feature type="region of interest" description="Disordered" evidence="10">
    <location>
        <begin position="541"/>
        <end position="560"/>
    </location>
</feature>
<feature type="domain" description="PHD-type" evidence="12">
    <location>
        <begin position="68"/>
        <end position="183"/>
    </location>
</feature>
<dbReference type="Proteomes" id="UP000594262">
    <property type="component" value="Unplaced"/>
</dbReference>
<evidence type="ECO:0000256" key="9">
    <source>
        <dbReference type="PROSITE-ProRule" id="PRU00175"/>
    </source>
</evidence>
<dbReference type="PANTHER" id="PTHR12420">
    <property type="entry name" value="PHD FINGER PROTEIN"/>
    <property type="match status" value="1"/>
</dbReference>
<evidence type="ECO:0000256" key="5">
    <source>
        <dbReference type="ARBA" id="ARBA00022771"/>
    </source>
</evidence>
<proteinExistence type="predicted"/>
<name>A0A7M5UUM0_9CNID</name>
<dbReference type="SUPFAM" id="SSF57903">
    <property type="entry name" value="FYVE/PHD zinc finger"/>
    <property type="match status" value="1"/>
</dbReference>
<keyword evidence="8" id="KW-0539">Nucleus</keyword>
<evidence type="ECO:0000256" key="1">
    <source>
        <dbReference type="ARBA" id="ARBA00004123"/>
    </source>
</evidence>
<keyword evidence="7" id="KW-0862">Zinc</keyword>
<dbReference type="InterPro" id="IPR042013">
    <property type="entry name" value="PHF7/G2E3_ePHD"/>
</dbReference>
<evidence type="ECO:0000256" key="4">
    <source>
        <dbReference type="ARBA" id="ARBA00022723"/>
    </source>
</evidence>
<protein>
    <submittedName>
        <fullName evidence="13">Uncharacterized protein</fullName>
    </submittedName>
</protein>
<dbReference type="InterPro" id="IPR059102">
    <property type="entry name" value="PHD_PHF7/G2E3-like"/>
</dbReference>
<dbReference type="Pfam" id="PF26054">
    <property type="entry name" value="PHD_G2E3"/>
    <property type="match status" value="1"/>
</dbReference>
<dbReference type="InterPro" id="IPR013083">
    <property type="entry name" value="Znf_RING/FYVE/PHD"/>
</dbReference>
<dbReference type="InterPro" id="IPR051188">
    <property type="entry name" value="PHD-type_Zinc_Finger"/>
</dbReference>
<feature type="region of interest" description="Disordered" evidence="10">
    <location>
        <begin position="698"/>
        <end position="717"/>
    </location>
</feature>
<comment type="subcellular location">
    <subcellularLocation>
        <location evidence="1">Nucleus</location>
    </subcellularLocation>
</comment>
<keyword evidence="5 9" id="KW-0863">Zinc-finger</keyword>
<dbReference type="EnsemblMetazoa" id="CLYHEMT001650.1">
    <property type="protein sequence ID" value="CLYHEMP001650.1"/>
    <property type="gene ID" value="CLYHEMG001650"/>
</dbReference>
<evidence type="ECO:0000256" key="3">
    <source>
        <dbReference type="ARBA" id="ARBA00022679"/>
    </source>
</evidence>
<accession>A0A7M5UUM0</accession>
<dbReference type="GeneID" id="136800750"/>
<feature type="compositionally biased region" description="Basic residues" evidence="10">
    <location>
        <begin position="39"/>
        <end position="54"/>
    </location>
</feature>
<evidence type="ECO:0000313" key="14">
    <source>
        <dbReference type="Proteomes" id="UP000594262"/>
    </source>
</evidence>
<dbReference type="RefSeq" id="XP_066913507.1">
    <property type="nucleotide sequence ID" value="XM_067057406.1"/>
</dbReference>
<keyword evidence="6" id="KW-0833">Ubl conjugation pathway</keyword>
<dbReference type="CDD" id="cd16448">
    <property type="entry name" value="RING-H2"/>
    <property type="match status" value="1"/>
</dbReference>
<evidence type="ECO:0000259" key="11">
    <source>
        <dbReference type="PROSITE" id="PS50089"/>
    </source>
</evidence>
<feature type="domain" description="RING-type" evidence="11">
    <location>
        <begin position="200"/>
        <end position="251"/>
    </location>
</feature>
<dbReference type="InterPro" id="IPR034732">
    <property type="entry name" value="EPHD"/>
</dbReference>
<dbReference type="PANTHER" id="PTHR12420:SF45">
    <property type="entry name" value="TRANSCRIPTIONAL REGULATOR ATRX HOMOLOG"/>
    <property type="match status" value="1"/>
</dbReference>
<evidence type="ECO:0000313" key="13">
    <source>
        <dbReference type="EnsemblMetazoa" id="CLYHEMP001650.1"/>
    </source>
</evidence>
<reference evidence="13" key="1">
    <citation type="submission" date="2021-01" db="UniProtKB">
        <authorList>
            <consortium name="EnsemblMetazoa"/>
        </authorList>
    </citation>
    <scope>IDENTIFICATION</scope>
</reference>
<dbReference type="Gene3D" id="3.30.40.10">
    <property type="entry name" value="Zinc/RING finger domain, C3HC4 (zinc finger)"/>
    <property type="match status" value="2"/>
</dbReference>
<feature type="region of interest" description="Disordered" evidence="10">
    <location>
        <begin position="34"/>
        <end position="54"/>
    </location>
</feature>
<dbReference type="AlphaFoldDB" id="A0A7M5UUM0"/>
<sequence length="1065" mass="120786">MTGSTINKRLNPKMESIQPVTHCPKLDLKTKALEDQNMKKRGRKRKRITCSSSRRAKKSKIEPLIITTEKCCFCLMGPDKEKGTFFQDQNSNIAAHQFCLLFSAGLPQAGEDNEGFEGFLVADILKEVQRVSKLICKFCGRNGANLGCCVQHCRSIYHFNCGYKEGLQFQFCGSFDTYCHVHRSHQDLSLVRTKPKHQFCPICLENFSSVPLVSSETVLKTPCCNNVFVHKECVQRQASVAGYFFRCPCCNNKDEFGDEMAKYGIYIPSRDAAWEESNAYNDLLQEYDKCDFNNCSCTRGRKYSTQAGKWHLLRCYLCGQSAVHVKCLGRCYIPGIGYVCATCNKVAKLNKENIETVQQQSYTERLKEHKRRLNLLKSRNDPVLLASEVFSKEILRKKFNIVNDCKVRLRRLDINIKSRKMKLSTALKFLQTPNENKTHLVTTKSVLAPVRKSPRKSPLKSLIQVQPKKLGVNTNYMFRDRGSRGENMWLESQSDLSEINSTTLKTNNENRTHKVISNEDDDCHSVIDPNNNQFVNKNLEKEELDNESPKGSTADTQDRENIVESLKQTELSRKIDVGDWRAVVSHLQERRNGNCGTDCNELQVEQSKLVFPEVEEITSNIKLAERLKSVAVKHQETANYFRPRESKVESDVSTITGKFDSQMMRTLKSKDAIVSDEKVNESFQEKIKLIPPISKIAPTSTKDAKQPKKSKTSIAEESKHVLKSIKSEILSPRNRENQNIETRPSSTLSKNTNTTIKSIQQQYLSPRAIPTIHTTIRSGAVPTMRLKPQSPFKVVWSPNMKVSLDDFLNSPQTPGRCFLGFDMDLKPIYCDKCNFCVTPKTSTKQAKLTSTKSISTLSELSESKLVADSKTKTSITQNVPYASVTKNAFTPRVTRASSIRSKQIMTESPLTPDCCFLGFDSELKPVFCKECKIASPSARTTGPCSKQRNFLTPMKTDFADSKFGGFINKENLMTSRKQLYRPDERKYIPVPCLDIKQLIGKNPDDEKYTKIWTPYQDCSQLFRPYSYRDAKVGCGSDTRSNDIAMALLEEAFENDDELVIAVESG</sequence>
<dbReference type="OrthoDB" id="512616at2759"/>